<dbReference type="EMBL" id="LAZR01000126">
    <property type="protein sequence ID" value="KKN88695.1"/>
    <property type="molecule type" value="Genomic_DNA"/>
</dbReference>
<protein>
    <submittedName>
        <fullName evidence="1">Uncharacterized protein</fullName>
    </submittedName>
</protein>
<evidence type="ECO:0000313" key="1">
    <source>
        <dbReference type="EMBL" id="KKN88695.1"/>
    </source>
</evidence>
<reference evidence="1" key="1">
    <citation type="journal article" date="2015" name="Nature">
        <title>Complex archaea that bridge the gap between prokaryotes and eukaryotes.</title>
        <authorList>
            <person name="Spang A."/>
            <person name="Saw J.H."/>
            <person name="Jorgensen S.L."/>
            <person name="Zaremba-Niedzwiedzka K."/>
            <person name="Martijn J."/>
            <person name="Lind A.E."/>
            <person name="van Eijk R."/>
            <person name="Schleper C."/>
            <person name="Guy L."/>
            <person name="Ettema T.J."/>
        </authorList>
    </citation>
    <scope>NUCLEOTIDE SEQUENCE</scope>
</reference>
<comment type="caution">
    <text evidence="1">The sequence shown here is derived from an EMBL/GenBank/DDBJ whole genome shotgun (WGS) entry which is preliminary data.</text>
</comment>
<name>A0A0F9U651_9ZZZZ</name>
<organism evidence="1">
    <name type="scientific">marine sediment metagenome</name>
    <dbReference type="NCBI Taxonomy" id="412755"/>
    <lineage>
        <taxon>unclassified sequences</taxon>
        <taxon>metagenomes</taxon>
        <taxon>ecological metagenomes</taxon>
    </lineage>
</organism>
<dbReference type="AlphaFoldDB" id="A0A0F9U651"/>
<proteinExistence type="predicted"/>
<gene>
    <name evidence="1" type="ORF">LCGC14_0245860</name>
</gene>
<accession>A0A0F9U651</accession>
<sequence>MKIYYAHSNKEINSPVHRRREIFLKETFGKVAEVIDPSHDLPLGMLSNQYIDYALNECGLVIATEYLDFIGRGVYTILSKCIQQDHKPRAILMREDEDKLGVSFYLVREVALVEPSDWVVRYGKVTVTREVKLLDLIELLTSKNIPDAEDKKV</sequence>